<evidence type="ECO:0000313" key="1">
    <source>
        <dbReference type="EMBL" id="CAH6720868.1"/>
    </source>
</evidence>
<proteinExistence type="predicted"/>
<accession>A0ACA9Y766</accession>
<dbReference type="EMBL" id="CALSDN010000004">
    <property type="protein sequence ID" value="CAH6720868.1"/>
    <property type="molecule type" value="Genomic_DNA"/>
</dbReference>
<organism evidence="1 2">
    <name type="scientific">[Candida] jaroonii</name>
    <dbReference type="NCBI Taxonomy" id="467808"/>
    <lineage>
        <taxon>Eukaryota</taxon>
        <taxon>Fungi</taxon>
        <taxon>Dikarya</taxon>
        <taxon>Ascomycota</taxon>
        <taxon>Saccharomycotina</taxon>
        <taxon>Pichiomycetes</taxon>
        <taxon>Debaryomycetaceae</taxon>
        <taxon>Yamadazyma</taxon>
    </lineage>
</organism>
<evidence type="ECO:0000313" key="2">
    <source>
        <dbReference type="Proteomes" id="UP001152531"/>
    </source>
</evidence>
<name>A0ACA9Y766_9ASCO</name>
<gene>
    <name evidence="1" type="ORF">CLIB1444_04S09736</name>
</gene>
<keyword evidence="2" id="KW-1185">Reference proteome</keyword>
<comment type="caution">
    <text evidence="1">The sequence shown here is derived from an EMBL/GenBank/DDBJ whole genome shotgun (WGS) entry which is preliminary data.</text>
</comment>
<reference evidence="1" key="1">
    <citation type="submission" date="2022-06" db="EMBL/GenBank/DDBJ databases">
        <authorList>
            <person name="Legras J.-L."/>
            <person name="Devillers H."/>
            <person name="Grondin C."/>
        </authorList>
    </citation>
    <scope>NUCLEOTIDE SEQUENCE</scope>
    <source>
        <strain evidence="1">CLIB 1444</strain>
    </source>
</reference>
<protein>
    <submittedName>
        <fullName evidence="1">DNA excision repair protein Ckn1p</fullName>
    </submittedName>
</protein>
<sequence length="389" mass="44305">MNSLIHDRKLGIISPLEFSKTLIESTYISLHPHNTNYHSNGSINCLSLENHEFKYLLSGSADSSIKLWESSETSDEFLTNLDSGFDFSGEEPISSLKSTAKNQGLRLLGTIPRKTGHDFGVSYVQWWPVDTGMFISSSFDHTVKIWDTNEFSIIKEFNLNNRVYSFDIKNNLIAIASDQPFIRLLDINSTSTAQTIKGHKGKTITVKWHPKDENILASGGFDGEIKIWDIRRSNNCLCRLDMLNTSNYYNEDLTKESIKAHSAPVNGLVWDKLGHTLFSTGNDDKIKVWDMLSNYPPKNKLINFGPLTRNKFLQNLPLTLNYNYENDLQYIIFPSDNGDLFFFRTVDGKLVKRIRQDSGRIVSLAMDRPFSNEFYCGTINGDILGFKSY</sequence>
<dbReference type="Proteomes" id="UP001152531">
    <property type="component" value="Unassembled WGS sequence"/>
</dbReference>